<gene>
    <name evidence="1" type="ORF">RaK2_00015</name>
</gene>
<reference evidence="1 2" key="1">
    <citation type="journal article" date="2012" name="J. Virol.">
        <title>Genome of Klebsiella sp.-Infecting Bacteriophage vB_KleM_RaK2.</title>
        <authorList>
            <person name="Simoliunas E."/>
            <person name="Kaliniene L."/>
            <person name="Truncaite L."/>
            <person name="Klausa V."/>
            <person name="Zajanckauskaite A."/>
            <person name="Meskys R."/>
        </authorList>
    </citation>
    <scope>NUCLEOTIDE SEQUENCE [LARGE SCALE GENOMIC DNA]</scope>
</reference>
<evidence type="ECO:0000313" key="2">
    <source>
        <dbReference type="Proteomes" id="UP000007524"/>
    </source>
</evidence>
<dbReference type="InterPro" id="IPR043876">
    <property type="entry name" value="DUF5856"/>
</dbReference>
<dbReference type="Pfam" id="PF19174">
    <property type="entry name" value="DUF5856"/>
    <property type="match status" value="1"/>
</dbReference>
<sequence length="149" mass="17411">MQEPQDINQLRNLMDFIVQSEEDESYDQLLLTFIENSLFLESAAHNWHLQSKHYTKHLQLDELYKELPEFIDAFIEGIMESRGPLIIGTGNSYQFTEISTCIPTLEEYLNQCEAIHQMLESNEDYGSTNTLEDIMSFIDGVLYKLKHLQ</sequence>
<dbReference type="GeneID" id="14012604"/>
<dbReference type="SUPFAM" id="SSF47240">
    <property type="entry name" value="Ferritin-like"/>
    <property type="match status" value="1"/>
</dbReference>
<dbReference type="EMBL" id="JQ513383">
    <property type="protein sequence ID" value="AFA44288.1"/>
    <property type="molecule type" value="Genomic_DNA"/>
</dbReference>
<dbReference type="RefSeq" id="YP_007007170.1">
    <property type="nucleotide sequence ID" value="NC_019526.1"/>
</dbReference>
<dbReference type="KEGG" id="vg:14012604"/>
<organism evidence="1 2">
    <name type="scientific">Klebsiella phage vB_KleM_RaK2</name>
    <dbReference type="NCBI Taxonomy" id="1147094"/>
    <lineage>
        <taxon>Viruses</taxon>
        <taxon>Duplodnaviria</taxon>
        <taxon>Heunggongvirae</taxon>
        <taxon>Uroviricota</taxon>
        <taxon>Caudoviricetes</taxon>
        <taxon>Alcyoneusvirus</taxon>
        <taxon>Alcyoneusvirus RaK2</taxon>
    </lineage>
</organism>
<protein>
    <recommendedName>
        <fullName evidence="3">Starvation-inducible DNA-binding protein</fullName>
    </recommendedName>
</protein>
<dbReference type="InterPro" id="IPR009078">
    <property type="entry name" value="Ferritin-like_SF"/>
</dbReference>
<proteinExistence type="predicted"/>
<dbReference type="OrthoDB" id="13233at10239"/>
<keyword evidence="2" id="KW-1185">Reference proteome</keyword>
<evidence type="ECO:0000313" key="1">
    <source>
        <dbReference type="EMBL" id="AFA44288.1"/>
    </source>
</evidence>
<dbReference type="Proteomes" id="UP000007524">
    <property type="component" value="Segment"/>
</dbReference>
<evidence type="ECO:0008006" key="3">
    <source>
        <dbReference type="Google" id="ProtNLM"/>
    </source>
</evidence>
<name>H6X3H2_9CAUD</name>
<accession>H6X3H2</accession>